<dbReference type="GO" id="GO:0016787">
    <property type="term" value="F:hydrolase activity"/>
    <property type="evidence" value="ECO:0007669"/>
    <property type="project" value="UniProtKB-KW"/>
</dbReference>
<dbReference type="PRINTS" id="PR00502">
    <property type="entry name" value="NUDIXFAMILY"/>
</dbReference>
<dbReference type="PANTHER" id="PTHR43046:SF14">
    <property type="entry name" value="MUTT_NUDIX FAMILY PROTEIN"/>
    <property type="match status" value="1"/>
</dbReference>
<evidence type="ECO:0000256" key="2">
    <source>
        <dbReference type="ARBA" id="ARBA00022801"/>
    </source>
</evidence>
<reference evidence="6" key="1">
    <citation type="journal article" date="2019" name="Int. J. Syst. Evol. Microbiol.">
        <title>The Global Catalogue of Microorganisms (GCM) 10K type strain sequencing project: providing services to taxonomists for standard genome sequencing and annotation.</title>
        <authorList>
            <consortium name="The Broad Institute Genomics Platform"/>
            <consortium name="The Broad Institute Genome Sequencing Center for Infectious Disease"/>
            <person name="Wu L."/>
            <person name="Ma J."/>
        </authorList>
    </citation>
    <scope>NUCLEOTIDE SEQUENCE [LARGE SCALE GENOMIC DNA]</scope>
    <source>
        <strain evidence="6">PCU 266</strain>
    </source>
</reference>
<feature type="compositionally biased region" description="Low complexity" evidence="3">
    <location>
        <begin position="37"/>
        <end position="46"/>
    </location>
</feature>
<keyword evidence="6" id="KW-1185">Reference proteome</keyword>
<dbReference type="CDD" id="cd02883">
    <property type="entry name" value="NUDIX_Hydrolase"/>
    <property type="match status" value="1"/>
</dbReference>
<feature type="compositionally biased region" description="Low complexity" evidence="3">
    <location>
        <begin position="1"/>
        <end position="20"/>
    </location>
</feature>
<dbReference type="Pfam" id="PF00293">
    <property type="entry name" value="NUDIX"/>
    <property type="match status" value="1"/>
</dbReference>
<sequence length="144" mass="15174">MTTTPGSGPEPAAPSGPSGPVRVVAVISGRGQTLVIRPRTTTGGPRWRFPSGETEPGESLEQSAVRAAREETGLTVTAGERLGKRIRTGRHLTYIACTPAGGTAYRASPREIAEVAWISREPAVLDSYLPGLHEPVRDHLVSGP</sequence>
<dbReference type="PROSITE" id="PS51462">
    <property type="entry name" value="NUDIX"/>
    <property type="match status" value="1"/>
</dbReference>
<feature type="region of interest" description="Disordered" evidence="3">
    <location>
        <begin position="1"/>
        <end position="22"/>
    </location>
</feature>
<dbReference type="InterPro" id="IPR015797">
    <property type="entry name" value="NUDIX_hydrolase-like_dom_sf"/>
</dbReference>
<evidence type="ECO:0000256" key="1">
    <source>
        <dbReference type="ARBA" id="ARBA00001946"/>
    </source>
</evidence>
<evidence type="ECO:0000313" key="6">
    <source>
        <dbReference type="Proteomes" id="UP001596160"/>
    </source>
</evidence>
<evidence type="ECO:0000256" key="3">
    <source>
        <dbReference type="SAM" id="MobiDB-lite"/>
    </source>
</evidence>
<comment type="caution">
    <text evidence="5">The sequence shown here is derived from an EMBL/GenBank/DDBJ whole genome shotgun (WGS) entry which is preliminary data.</text>
</comment>
<dbReference type="EMBL" id="JBHSKP010000013">
    <property type="protein sequence ID" value="MFC5154145.1"/>
    <property type="molecule type" value="Genomic_DNA"/>
</dbReference>
<name>A0ABW0AQ81_9ACTN</name>
<dbReference type="PANTHER" id="PTHR43046">
    <property type="entry name" value="GDP-MANNOSE MANNOSYL HYDROLASE"/>
    <property type="match status" value="1"/>
</dbReference>
<dbReference type="Proteomes" id="UP001596160">
    <property type="component" value="Unassembled WGS sequence"/>
</dbReference>
<evidence type="ECO:0000259" key="4">
    <source>
        <dbReference type="PROSITE" id="PS51462"/>
    </source>
</evidence>
<protein>
    <submittedName>
        <fullName evidence="5">NUDIX hydrolase</fullName>
        <ecNumber evidence="5">3.6.-.-</ecNumber>
    </submittedName>
</protein>
<dbReference type="EC" id="3.6.-.-" evidence="5"/>
<accession>A0ABW0AQ81</accession>
<evidence type="ECO:0000313" key="5">
    <source>
        <dbReference type="EMBL" id="MFC5154145.1"/>
    </source>
</evidence>
<dbReference type="SUPFAM" id="SSF55811">
    <property type="entry name" value="Nudix"/>
    <property type="match status" value="1"/>
</dbReference>
<organism evidence="5 6">
    <name type="scientific">Streptomyces amakusaensis</name>
    <dbReference type="NCBI Taxonomy" id="67271"/>
    <lineage>
        <taxon>Bacteria</taxon>
        <taxon>Bacillati</taxon>
        <taxon>Actinomycetota</taxon>
        <taxon>Actinomycetes</taxon>
        <taxon>Kitasatosporales</taxon>
        <taxon>Streptomycetaceae</taxon>
        <taxon>Streptomyces</taxon>
    </lineage>
</organism>
<proteinExistence type="predicted"/>
<comment type="cofactor">
    <cofactor evidence="1">
        <name>Mg(2+)</name>
        <dbReference type="ChEBI" id="CHEBI:18420"/>
    </cofactor>
</comment>
<feature type="domain" description="Nudix hydrolase" evidence="4">
    <location>
        <begin position="17"/>
        <end position="141"/>
    </location>
</feature>
<dbReference type="InterPro" id="IPR020476">
    <property type="entry name" value="Nudix_hydrolase"/>
</dbReference>
<dbReference type="Gene3D" id="3.90.79.10">
    <property type="entry name" value="Nucleoside Triphosphate Pyrophosphohydrolase"/>
    <property type="match status" value="1"/>
</dbReference>
<feature type="region of interest" description="Disordered" evidence="3">
    <location>
        <begin position="37"/>
        <end position="60"/>
    </location>
</feature>
<dbReference type="InterPro" id="IPR000086">
    <property type="entry name" value="NUDIX_hydrolase_dom"/>
</dbReference>
<keyword evidence="2 5" id="KW-0378">Hydrolase</keyword>
<gene>
    <name evidence="5" type="ORF">ACFPRH_20635</name>
</gene>
<dbReference type="RefSeq" id="WP_344480142.1">
    <property type="nucleotide sequence ID" value="NZ_BAAASB010000014.1"/>
</dbReference>